<dbReference type="InterPro" id="IPR025983">
    <property type="entry name" value="Cys_rich_CPCC"/>
</dbReference>
<accession>A0A5M6CT86</accession>
<protein>
    <recommendedName>
        <fullName evidence="1">Cysteine-rich CPCC domain-containing protein</fullName>
    </recommendedName>
</protein>
<gene>
    <name evidence="2" type="ORF">F0460_02150</name>
</gene>
<comment type="caution">
    <text evidence="2">The sequence shown here is derived from an EMBL/GenBank/DDBJ whole genome shotgun (WGS) entry which is preliminary data.</text>
</comment>
<name>A0A5M6CT86_9FLAO</name>
<dbReference type="Proteomes" id="UP000325141">
    <property type="component" value="Unassembled WGS sequence"/>
</dbReference>
<dbReference type="Pfam" id="PF14206">
    <property type="entry name" value="Cys_rich_CPCC"/>
    <property type="match status" value="1"/>
</dbReference>
<evidence type="ECO:0000313" key="3">
    <source>
        <dbReference type="Proteomes" id="UP000325141"/>
    </source>
</evidence>
<organism evidence="2 3">
    <name type="scientific">Paenimyroides baculatum</name>
    <dbReference type="NCBI Taxonomy" id="2608000"/>
    <lineage>
        <taxon>Bacteria</taxon>
        <taxon>Pseudomonadati</taxon>
        <taxon>Bacteroidota</taxon>
        <taxon>Flavobacteriia</taxon>
        <taxon>Flavobacteriales</taxon>
        <taxon>Flavobacteriaceae</taxon>
        <taxon>Paenimyroides</taxon>
    </lineage>
</organism>
<proteinExistence type="predicted"/>
<keyword evidence="3" id="KW-1185">Reference proteome</keyword>
<feature type="domain" description="Cysteine-rich CPCC" evidence="1">
    <location>
        <begin position="13"/>
        <end position="86"/>
    </location>
</feature>
<dbReference type="EMBL" id="VWSG01000001">
    <property type="protein sequence ID" value="KAA5538424.1"/>
    <property type="molecule type" value="Genomic_DNA"/>
</dbReference>
<sequence length="94" mass="11190">MQEEQNFQANGKYFCRCCGYNTLKQFPNGTYEICEICFWEDDIYQTENPDDEDGPNRVSLLQARKNFEDFGACEFDMKINVRKPTEIDIRNIRK</sequence>
<dbReference type="AlphaFoldDB" id="A0A5M6CT86"/>
<reference evidence="2 3" key="1">
    <citation type="submission" date="2019-09" db="EMBL/GenBank/DDBJ databases">
        <title>Genome sequence and assembly of Flavobacterium sp.</title>
        <authorList>
            <person name="Chhetri G."/>
        </authorList>
    </citation>
    <scope>NUCLEOTIDE SEQUENCE [LARGE SCALE GENOMIC DNA]</scope>
    <source>
        <strain evidence="2 3">SNL9</strain>
    </source>
</reference>
<evidence type="ECO:0000313" key="2">
    <source>
        <dbReference type="EMBL" id="KAA5538424.1"/>
    </source>
</evidence>
<evidence type="ECO:0000259" key="1">
    <source>
        <dbReference type="Pfam" id="PF14206"/>
    </source>
</evidence>
<dbReference type="RefSeq" id="WP_150009796.1">
    <property type="nucleotide sequence ID" value="NZ_VWSG01000001.1"/>
</dbReference>